<dbReference type="PANTHER" id="PTHR30627">
    <property type="entry name" value="PEPTIDOGLYCAN D,D-TRANSPEPTIDASE"/>
    <property type="match status" value="1"/>
</dbReference>
<dbReference type="InterPro" id="IPR001460">
    <property type="entry name" value="PCN-bd_Tpept"/>
</dbReference>
<dbReference type="GO" id="GO:0008800">
    <property type="term" value="F:beta-lactamase activity"/>
    <property type="evidence" value="ECO:0007669"/>
    <property type="project" value="UniProtKB-UniRule"/>
</dbReference>
<dbReference type="GO" id="GO:0005886">
    <property type="term" value="C:plasma membrane"/>
    <property type="evidence" value="ECO:0007669"/>
    <property type="project" value="TreeGrafter"/>
</dbReference>
<dbReference type="RefSeq" id="WP_110308436.1">
    <property type="nucleotide sequence ID" value="NZ_QJHK01000027.1"/>
</dbReference>
<dbReference type="PROSITE" id="PS00337">
    <property type="entry name" value="BETA_LACTAMASE_D"/>
    <property type="match status" value="1"/>
</dbReference>
<evidence type="ECO:0000259" key="10">
    <source>
        <dbReference type="Pfam" id="PF00905"/>
    </source>
</evidence>
<evidence type="ECO:0000256" key="2">
    <source>
        <dbReference type="ARBA" id="ARBA00007898"/>
    </source>
</evidence>
<dbReference type="InterPro" id="IPR012338">
    <property type="entry name" value="Beta-lactam/transpept-like"/>
</dbReference>
<comment type="catalytic activity">
    <reaction evidence="1 8">
        <text>a beta-lactam + H2O = a substituted beta-amino acid</text>
        <dbReference type="Rhea" id="RHEA:20401"/>
        <dbReference type="ChEBI" id="CHEBI:15377"/>
        <dbReference type="ChEBI" id="CHEBI:35627"/>
        <dbReference type="ChEBI" id="CHEBI:140347"/>
        <dbReference type="EC" id="3.5.2.6"/>
    </reaction>
</comment>
<dbReference type="AlphaFoldDB" id="A0A2V4BKC6"/>
<feature type="domain" description="Penicillin-binding protein transpeptidase" evidence="10">
    <location>
        <begin position="70"/>
        <end position="247"/>
    </location>
</feature>
<comment type="caution">
    <text evidence="11">The sequence shown here is derived from an EMBL/GenBank/DDBJ whole genome shotgun (WGS) entry which is preliminary data.</text>
</comment>
<reference evidence="11 12" key="1">
    <citation type="submission" date="2018-05" db="EMBL/GenBank/DDBJ databases">
        <title>Flavobacterium sp. strain IMCC34759, incomplete genome.</title>
        <authorList>
            <person name="Joung Y."/>
            <person name="Cho J."/>
        </authorList>
    </citation>
    <scope>NUCLEOTIDE SEQUENCE [LARGE SCALE GENOMIC DNA]</scope>
    <source>
        <strain evidence="11 12">IMCC34759</strain>
    </source>
</reference>
<sequence>MKKRILVVLFFLWIINVNAQTKTTAPAEVVVPEFGKILDSLKIKGSVLIFDLGKNSFYSNDFTWAKKGHLPASTFKIPNSIIALETGVVKNDSVVFKWNGEKRSQKAWEQDLTFKKAFQVSCVPCYQEIARGIGLKRMKSYLKKLAYNTMVFGPATIDNFWLQGESKISQLQQIDFLRRLYFSELPISDRTQSIMKDIMEIEKTDQYVLRGKTGWGFNNKIDNGWIVGYIEKDDKVYFFATNIEPGESFKIDDFRTVRIIATKEAFRKLEILK</sequence>
<keyword evidence="6 8" id="KW-0046">Antibiotic resistance</keyword>
<feature type="modified residue" description="N6-carboxylysine" evidence="7">
    <location>
        <position position="76"/>
    </location>
</feature>
<gene>
    <name evidence="11" type="primary">blaOXA</name>
    <name evidence="11" type="ORF">DMB65_20200</name>
</gene>
<dbReference type="InterPro" id="IPR050515">
    <property type="entry name" value="Beta-lactam/transpept"/>
</dbReference>
<evidence type="ECO:0000256" key="4">
    <source>
        <dbReference type="ARBA" id="ARBA00022729"/>
    </source>
</evidence>
<organism evidence="11 12">
    <name type="scientific">Flavobacterium cheongpyeongense</name>
    <dbReference type="NCBI Taxonomy" id="2212651"/>
    <lineage>
        <taxon>Bacteria</taxon>
        <taxon>Pseudomonadati</taxon>
        <taxon>Bacteroidota</taxon>
        <taxon>Flavobacteriia</taxon>
        <taxon>Flavobacteriales</taxon>
        <taxon>Flavobacteriaceae</taxon>
        <taxon>Flavobacterium</taxon>
    </lineage>
</organism>
<dbReference type="PANTHER" id="PTHR30627:SF6">
    <property type="entry name" value="BETA-LACTAMASE YBXI-RELATED"/>
    <property type="match status" value="1"/>
</dbReference>
<keyword evidence="5 8" id="KW-0378">Hydrolase</keyword>
<evidence type="ECO:0000256" key="5">
    <source>
        <dbReference type="ARBA" id="ARBA00022801"/>
    </source>
</evidence>
<dbReference type="SUPFAM" id="SSF56601">
    <property type="entry name" value="beta-lactamase/transpeptidase-like"/>
    <property type="match status" value="1"/>
</dbReference>
<feature type="active site" description="Acyl-ester intermediate" evidence="7">
    <location>
        <position position="73"/>
    </location>
</feature>
<proteinExistence type="inferred from homology"/>
<keyword evidence="12" id="KW-1185">Reference proteome</keyword>
<dbReference type="Pfam" id="PF00905">
    <property type="entry name" value="Transpeptidase"/>
    <property type="match status" value="1"/>
</dbReference>
<evidence type="ECO:0000313" key="11">
    <source>
        <dbReference type="EMBL" id="PXY38982.1"/>
    </source>
</evidence>
<dbReference type="GO" id="GO:0071555">
    <property type="term" value="P:cell wall organization"/>
    <property type="evidence" value="ECO:0007669"/>
    <property type="project" value="TreeGrafter"/>
</dbReference>
<dbReference type="NCBIfam" id="NF012161">
    <property type="entry name" value="bla_class_D_main"/>
    <property type="match status" value="1"/>
</dbReference>
<evidence type="ECO:0000256" key="9">
    <source>
        <dbReference type="SAM" id="SignalP"/>
    </source>
</evidence>
<name>A0A2V4BKC6_9FLAO</name>
<evidence type="ECO:0000256" key="1">
    <source>
        <dbReference type="ARBA" id="ARBA00001526"/>
    </source>
</evidence>
<accession>A0A2V4BKC6</accession>
<dbReference type="EC" id="3.5.2.6" evidence="3 8"/>
<dbReference type="InterPro" id="IPR002137">
    <property type="entry name" value="Beta-lactam_class-D_AS"/>
</dbReference>
<dbReference type="EMBL" id="QJHK01000027">
    <property type="protein sequence ID" value="PXY38982.1"/>
    <property type="molecule type" value="Genomic_DNA"/>
</dbReference>
<keyword evidence="4 9" id="KW-0732">Signal</keyword>
<evidence type="ECO:0000256" key="7">
    <source>
        <dbReference type="PIRSR" id="PIRSR602137-50"/>
    </source>
</evidence>
<protein>
    <recommendedName>
        <fullName evidence="3 8">Beta-lactamase</fullName>
        <ecNumber evidence="3 8">3.5.2.6</ecNumber>
    </recommendedName>
</protein>
<evidence type="ECO:0000313" key="12">
    <source>
        <dbReference type="Proteomes" id="UP000247903"/>
    </source>
</evidence>
<dbReference type="Gene3D" id="3.40.710.10">
    <property type="entry name" value="DD-peptidase/beta-lactamase superfamily"/>
    <property type="match status" value="1"/>
</dbReference>
<evidence type="ECO:0000256" key="6">
    <source>
        <dbReference type="ARBA" id="ARBA00023251"/>
    </source>
</evidence>
<evidence type="ECO:0000256" key="3">
    <source>
        <dbReference type="ARBA" id="ARBA00012865"/>
    </source>
</evidence>
<dbReference type="GO" id="GO:0017001">
    <property type="term" value="P:antibiotic catabolic process"/>
    <property type="evidence" value="ECO:0007669"/>
    <property type="project" value="InterPro"/>
</dbReference>
<feature type="signal peptide" evidence="9">
    <location>
        <begin position="1"/>
        <end position="19"/>
    </location>
</feature>
<evidence type="ECO:0000256" key="8">
    <source>
        <dbReference type="RuleBase" id="RU361140"/>
    </source>
</evidence>
<dbReference type="OrthoDB" id="9762883at2"/>
<feature type="chain" id="PRO_5015886709" description="Beta-lactamase" evidence="9">
    <location>
        <begin position="20"/>
        <end position="273"/>
    </location>
</feature>
<dbReference type="GO" id="GO:0008658">
    <property type="term" value="F:penicillin binding"/>
    <property type="evidence" value="ECO:0007669"/>
    <property type="project" value="InterPro"/>
</dbReference>
<dbReference type="Proteomes" id="UP000247903">
    <property type="component" value="Unassembled WGS sequence"/>
</dbReference>
<dbReference type="GO" id="GO:0046677">
    <property type="term" value="P:response to antibiotic"/>
    <property type="evidence" value="ECO:0007669"/>
    <property type="project" value="UniProtKB-UniRule"/>
</dbReference>
<comment type="similarity">
    <text evidence="2 8">Belongs to the class-D beta-lactamase family.</text>
</comment>